<dbReference type="GO" id="GO:0043709">
    <property type="term" value="P:cell adhesion involved in single-species biofilm formation"/>
    <property type="evidence" value="ECO:0007669"/>
    <property type="project" value="TreeGrafter"/>
</dbReference>
<evidence type="ECO:0000256" key="3">
    <source>
        <dbReference type="ARBA" id="ARBA00034247"/>
    </source>
</evidence>
<keyword evidence="7" id="KW-1185">Reference proteome</keyword>
<reference evidence="6 7" key="1">
    <citation type="submission" date="2019-07" db="EMBL/GenBank/DDBJ databases">
        <title>Whole genome shotgun sequence of Halomonas variabilis NBRC 102410.</title>
        <authorList>
            <person name="Hosoyama A."/>
            <person name="Uohara A."/>
            <person name="Ohji S."/>
            <person name="Ichikawa N."/>
        </authorList>
    </citation>
    <scope>NUCLEOTIDE SEQUENCE [LARGE SCALE GENOMIC DNA]</scope>
    <source>
        <strain evidence="6 7">NBRC 102410</strain>
    </source>
</reference>
<comment type="caution">
    <text evidence="6">The sequence shown here is derived from an EMBL/GenBank/DDBJ whole genome shotgun (WGS) entry which is preliminary data.</text>
</comment>
<dbReference type="RefSeq" id="WP_146876282.1">
    <property type="nucleotide sequence ID" value="NZ_BJXV01000020.1"/>
</dbReference>
<evidence type="ECO:0000256" key="2">
    <source>
        <dbReference type="ARBA" id="ARBA00012528"/>
    </source>
</evidence>
<dbReference type="Pfam" id="PF00990">
    <property type="entry name" value="GGDEF"/>
    <property type="match status" value="1"/>
</dbReference>
<keyword evidence="4" id="KW-0472">Membrane</keyword>
<dbReference type="PANTHER" id="PTHR45138:SF9">
    <property type="entry name" value="DIGUANYLATE CYCLASE DGCM-RELATED"/>
    <property type="match status" value="1"/>
</dbReference>
<protein>
    <recommendedName>
        <fullName evidence="2">diguanylate cyclase</fullName>
        <ecNumber evidence="2">2.7.7.65</ecNumber>
    </recommendedName>
</protein>
<dbReference type="OrthoDB" id="9812260at2"/>
<dbReference type="PANTHER" id="PTHR45138">
    <property type="entry name" value="REGULATORY COMPONENTS OF SENSORY TRANSDUCTION SYSTEM"/>
    <property type="match status" value="1"/>
</dbReference>
<keyword evidence="4" id="KW-1133">Transmembrane helix</keyword>
<dbReference type="SMART" id="SM00267">
    <property type="entry name" value="GGDEF"/>
    <property type="match status" value="1"/>
</dbReference>
<dbReference type="AlphaFoldDB" id="A0A511US05"/>
<dbReference type="InterPro" id="IPR050469">
    <property type="entry name" value="Diguanylate_Cyclase"/>
</dbReference>
<evidence type="ECO:0000259" key="5">
    <source>
        <dbReference type="PROSITE" id="PS50887"/>
    </source>
</evidence>
<dbReference type="InterPro" id="IPR029787">
    <property type="entry name" value="Nucleotide_cyclase"/>
</dbReference>
<feature type="transmembrane region" description="Helical" evidence="4">
    <location>
        <begin position="12"/>
        <end position="32"/>
    </location>
</feature>
<dbReference type="Proteomes" id="UP000321303">
    <property type="component" value="Unassembled WGS sequence"/>
</dbReference>
<evidence type="ECO:0000256" key="4">
    <source>
        <dbReference type="SAM" id="Phobius"/>
    </source>
</evidence>
<keyword evidence="4" id="KW-0812">Transmembrane</keyword>
<name>A0A511US05_9GAMM</name>
<proteinExistence type="predicted"/>
<evidence type="ECO:0000256" key="1">
    <source>
        <dbReference type="ARBA" id="ARBA00001946"/>
    </source>
</evidence>
<dbReference type="SUPFAM" id="SSF55073">
    <property type="entry name" value="Nucleotide cyclase"/>
    <property type="match status" value="1"/>
</dbReference>
<dbReference type="EMBL" id="BJXV01000020">
    <property type="protein sequence ID" value="GEN29376.1"/>
    <property type="molecule type" value="Genomic_DNA"/>
</dbReference>
<feature type="domain" description="GGDEF" evidence="5">
    <location>
        <begin position="242"/>
        <end position="375"/>
    </location>
</feature>
<dbReference type="GO" id="GO:0052621">
    <property type="term" value="F:diguanylate cyclase activity"/>
    <property type="evidence" value="ECO:0007669"/>
    <property type="project" value="UniProtKB-EC"/>
</dbReference>
<sequence>MIIHRWFGHWRLASFVAVILMVLTATLGSYVYNVCQRASTDYTPLISDIVLAQQATPQLQAALEEGSRQPNSQYIDYIAYFISLSEQHLNNIHTSIEDYRYLIPKVDHLDSHFDELNSHLARLNQQVTEAQQHPELIEPLQRGAMMIGSRQAWLYTQLLDEVHGVAQQQRSLMQRFSIAVSVLLGLVASAAVILCMMVVNLHRQRNLMQKLVLTDALTGLYNRRHLGDVAFAALTQAKRHKTPLSLLLIDIDHFKHINDSYGHPVGDEVLRQLSDRLRYLSRPSDTLARIGGEEFCLLMPDTHTHDALQAADRLRREVEKMAINGHALANNLTISIGVTTSTAGEHNFERLYCLADKALYQAKANGRNRVESLLPVVNPPCSDQPQKTYFPQLMSQTTDP</sequence>
<dbReference type="InterPro" id="IPR000160">
    <property type="entry name" value="GGDEF_dom"/>
</dbReference>
<organism evidence="6 7">
    <name type="scientific">Halovibrio variabilis</name>
    <dbReference type="NCBI Taxonomy" id="31910"/>
    <lineage>
        <taxon>Bacteria</taxon>
        <taxon>Pseudomonadati</taxon>
        <taxon>Pseudomonadota</taxon>
        <taxon>Gammaproteobacteria</taxon>
        <taxon>Oceanospirillales</taxon>
        <taxon>Halomonadaceae</taxon>
        <taxon>Halovibrio</taxon>
    </lineage>
</organism>
<dbReference type="CDD" id="cd01949">
    <property type="entry name" value="GGDEF"/>
    <property type="match status" value="1"/>
</dbReference>
<evidence type="ECO:0000313" key="7">
    <source>
        <dbReference type="Proteomes" id="UP000321303"/>
    </source>
</evidence>
<comment type="cofactor">
    <cofactor evidence="1">
        <name>Mg(2+)</name>
        <dbReference type="ChEBI" id="CHEBI:18420"/>
    </cofactor>
</comment>
<dbReference type="GO" id="GO:1902201">
    <property type="term" value="P:negative regulation of bacterial-type flagellum-dependent cell motility"/>
    <property type="evidence" value="ECO:0007669"/>
    <property type="project" value="TreeGrafter"/>
</dbReference>
<gene>
    <name evidence="6" type="ORF">HVA01_30220</name>
</gene>
<dbReference type="Gene3D" id="3.30.70.270">
    <property type="match status" value="1"/>
</dbReference>
<dbReference type="FunFam" id="3.30.70.270:FF:000001">
    <property type="entry name" value="Diguanylate cyclase domain protein"/>
    <property type="match status" value="1"/>
</dbReference>
<comment type="catalytic activity">
    <reaction evidence="3">
        <text>2 GTP = 3',3'-c-di-GMP + 2 diphosphate</text>
        <dbReference type="Rhea" id="RHEA:24898"/>
        <dbReference type="ChEBI" id="CHEBI:33019"/>
        <dbReference type="ChEBI" id="CHEBI:37565"/>
        <dbReference type="ChEBI" id="CHEBI:58805"/>
        <dbReference type="EC" id="2.7.7.65"/>
    </reaction>
</comment>
<evidence type="ECO:0000313" key="6">
    <source>
        <dbReference type="EMBL" id="GEN29376.1"/>
    </source>
</evidence>
<accession>A0A511US05</accession>
<dbReference type="NCBIfam" id="TIGR00254">
    <property type="entry name" value="GGDEF"/>
    <property type="match status" value="1"/>
</dbReference>
<dbReference type="EC" id="2.7.7.65" evidence="2"/>
<dbReference type="InterPro" id="IPR043128">
    <property type="entry name" value="Rev_trsase/Diguanyl_cyclase"/>
</dbReference>
<dbReference type="PROSITE" id="PS50887">
    <property type="entry name" value="GGDEF"/>
    <property type="match status" value="1"/>
</dbReference>
<feature type="transmembrane region" description="Helical" evidence="4">
    <location>
        <begin position="176"/>
        <end position="201"/>
    </location>
</feature>
<dbReference type="GO" id="GO:0005886">
    <property type="term" value="C:plasma membrane"/>
    <property type="evidence" value="ECO:0007669"/>
    <property type="project" value="TreeGrafter"/>
</dbReference>